<keyword evidence="1" id="KW-0732">Signal</keyword>
<gene>
    <name evidence="3" type="ORF">FJY68_03745</name>
</gene>
<dbReference type="EMBL" id="VGIR01000014">
    <property type="protein sequence ID" value="MBM3330949.1"/>
    <property type="molecule type" value="Genomic_DNA"/>
</dbReference>
<dbReference type="InterPro" id="IPR011040">
    <property type="entry name" value="Sialidase"/>
</dbReference>
<feature type="signal peptide" evidence="1">
    <location>
        <begin position="1"/>
        <end position="21"/>
    </location>
</feature>
<evidence type="ECO:0000256" key="1">
    <source>
        <dbReference type="SAM" id="SignalP"/>
    </source>
</evidence>
<evidence type="ECO:0000313" key="4">
    <source>
        <dbReference type="Proteomes" id="UP000779900"/>
    </source>
</evidence>
<dbReference type="SUPFAM" id="SSF50939">
    <property type="entry name" value="Sialidases"/>
    <property type="match status" value="1"/>
</dbReference>
<protein>
    <submittedName>
        <fullName evidence="3">Exo-alpha-sialidase</fullName>
    </submittedName>
</protein>
<dbReference type="Pfam" id="PF13088">
    <property type="entry name" value="BNR_2"/>
    <property type="match status" value="1"/>
</dbReference>
<dbReference type="Proteomes" id="UP000779900">
    <property type="component" value="Unassembled WGS sequence"/>
</dbReference>
<sequence length="462" mass="50747">MSEVMRALFVLFVLTAGSASAGWDPTVRLTTSDSATHNSMTPARSIAAGPPGCIHVVFYDHRTDKDQIYYKRSEDSGATWSADTMLSNGVGFKAEPAVAASGGCVHAVWEDRDSGVYNAGVSYRRSTDAGLTWLAETLLASEAYNCRNPSVSAQDSFVHVAWADDSAGRELYYRRSTDYGATWSDKVRLTNDIQESWHPSLALHDSFVHLAWRDWRDHSFEVYYKRSADYGVTWGSDERLSGDLANGSYNPCIAADSGLVHVVWSDTRHMPFEIYCRSSTDEGATWDDEIRLSDDTTGSYNTTVTARGATVHLMWEALYGTSFIMYKSSTDGGKTWSADTALTVTPDYWSVSPCAAMDGSDVHLVWTDFRDSEYGEIYYKRKPAGGAGIDEGRKPQASSRKLGATILLGASSVERLASSVVFDAMGRRVLNPRSGVYFVRSASGVMRSASGIERMSKVVVTR</sequence>
<feature type="chain" id="PRO_5037942358" evidence="1">
    <location>
        <begin position="22"/>
        <end position="462"/>
    </location>
</feature>
<organism evidence="3 4">
    <name type="scientific">candidate division WOR-3 bacterium</name>
    <dbReference type="NCBI Taxonomy" id="2052148"/>
    <lineage>
        <taxon>Bacteria</taxon>
        <taxon>Bacteria division WOR-3</taxon>
    </lineage>
</organism>
<dbReference type="PANTHER" id="PTHR43752:SF2">
    <property type="entry name" value="BNR_ASP-BOX REPEAT FAMILY PROTEIN"/>
    <property type="match status" value="1"/>
</dbReference>
<reference evidence="3" key="1">
    <citation type="submission" date="2019-03" db="EMBL/GenBank/DDBJ databases">
        <title>Lake Tanganyika Metagenome-Assembled Genomes (MAGs).</title>
        <authorList>
            <person name="Tran P."/>
        </authorList>
    </citation>
    <scope>NUCLEOTIDE SEQUENCE</scope>
    <source>
        <strain evidence="3">K_DeepCast_150m_m2_040</strain>
    </source>
</reference>
<dbReference type="CDD" id="cd15482">
    <property type="entry name" value="Sialidase_non-viral"/>
    <property type="match status" value="1"/>
</dbReference>
<dbReference type="Gene3D" id="2.120.10.10">
    <property type="match status" value="2"/>
</dbReference>
<evidence type="ECO:0000313" key="3">
    <source>
        <dbReference type="EMBL" id="MBM3330949.1"/>
    </source>
</evidence>
<evidence type="ECO:0000259" key="2">
    <source>
        <dbReference type="Pfam" id="PF13088"/>
    </source>
</evidence>
<dbReference type="InterPro" id="IPR036278">
    <property type="entry name" value="Sialidase_sf"/>
</dbReference>
<feature type="domain" description="Sialidase" evidence="2">
    <location>
        <begin position="120"/>
        <end position="313"/>
    </location>
</feature>
<accession>A0A937XEP5</accession>
<comment type="caution">
    <text evidence="3">The sequence shown here is derived from an EMBL/GenBank/DDBJ whole genome shotgun (WGS) entry which is preliminary data.</text>
</comment>
<proteinExistence type="predicted"/>
<dbReference type="AlphaFoldDB" id="A0A937XEP5"/>
<dbReference type="PANTHER" id="PTHR43752">
    <property type="entry name" value="BNR/ASP-BOX REPEAT FAMILY PROTEIN"/>
    <property type="match status" value="1"/>
</dbReference>
<name>A0A937XEP5_UNCW3</name>